<dbReference type="InterPro" id="IPR036388">
    <property type="entry name" value="WH-like_DNA-bd_sf"/>
</dbReference>
<gene>
    <name evidence="6" type="ORF">OE104_08890</name>
</gene>
<dbReference type="PRINTS" id="PR00039">
    <property type="entry name" value="HTHLYSR"/>
</dbReference>
<dbReference type="InterPro" id="IPR005119">
    <property type="entry name" value="LysR_subst-bd"/>
</dbReference>
<dbReference type="Pfam" id="PF00126">
    <property type="entry name" value="HTH_1"/>
    <property type="match status" value="1"/>
</dbReference>
<dbReference type="InterPro" id="IPR000847">
    <property type="entry name" value="LysR_HTH_N"/>
</dbReference>
<dbReference type="Proteomes" id="UP001164718">
    <property type="component" value="Chromosome"/>
</dbReference>
<accession>A0A9E8LSL0</accession>
<dbReference type="SUPFAM" id="SSF46785">
    <property type="entry name" value="Winged helix' DNA-binding domain"/>
    <property type="match status" value="1"/>
</dbReference>
<evidence type="ECO:0000259" key="5">
    <source>
        <dbReference type="PROSITE" id="PS50931"/>
    </source>
</evidence>
<sequence length="297" mass="33779">MELRQLRYFVEVAERQHMTEAAEHLHVAQSAISFQIGKLEAELGVKLFERVGRNVKLTQIGHIFLEHAKKALDAIDQAKAKVDEYLDPEHGTIRIGYLSSLANYVLPMIISSFKREYPNISFHLRQGSYANLIQSVKNGELNLSFIGPVPNDEQLTTHVLFTEHFFALVPDHHSLAEKDSIFLHELKNDDFVVFAKGYVFHKIVIDACQQAGFRPKISAEGEDMDAIKGLVSAGLGVSLIPDQTLYNVPRMTKKISIQHPEVKRSVGMIIGKNRELTPSEKTFYHFVKKFYENLARY</sequence>
<dbReference type="GO" id="GO:0032993">
    <property type="term" value="C:protein-DNA complex"/>
    <property type="evidence" value="ECO:0007669"/>
    <property type="project" value="TreeGrafter"/>
</dbReference>
<dbReference type="KEGG" id="faf:OE104_08890"/>
<evidence type="ECO:0000256" key="3">
    <source>
        <dbReference type="ARBA" id="ARBA00023125"/>
    </source>
</evidence>
<dbReference type="PANTHER" id="PTHR30346:SF28">
    <property type="entry name" value="HTH-TYPE TRANSCRIPTIONAL REGULATOR CYNR"/>
    <property type="match status" value="1"/>
</dbReference>
<evidence type="ECO:0000256" key="1">
    <source>
        <dbReference type="ARBA" id="ARBA00009437"/>
    </source>
</evidence>
<dbReference type="AlphaFoldDB" id="A0A9E8LSL0"/>
<dbReference type="RefSeq" id="WP_275416534.1">
    <property type="nucleotide sequence ID" value="NZ_CP106878.1"/>
</dbReference>
<organism evidence="6 7">
    <name type="scientific">Fervidibacillus albus</name>
    <dbReference type="NCBI Taxonomy" id="2980026"/>
    <lineage>
        <taxon>Bacteria</taxon>
        <taxon>Bacillati</taxon>
        <taxon>Bacillota</taxon>
        <taxon>Bacilli</taxon>
        <taxon>Bacillales</taxon>
        <taxon>Bacillaceae</taxon>
        <taxon>Fervidibacillus</taxon>
    </lineage>
</organism>
<protein>
    <submittedName>
        <fullName evidence="6">LysR family transcriptional regulator</fullName>
    </submittedName>
</protein>
<dbReference type="Pfam" id="PF03466">
    <property type="entry name" value="LysR_substrate"/>
    <property type="match status" value="1"/>
</dbReference>
<evidence type="ECO:0000256" key="4">
    <source>
        <dbReference type="ARBA" id="ARBA00023163"/>
    </source>
</evidence>
<dbReference type="InterPro" id="IPR036390">
    <property type="entry name" value="WH_DNA-bd_sf"/>
</dbReference>
<comment type="similarity">
    <text evidence="1">Belongs to the LysR transcriptional regulatory family.</text>
</comment>
<dbReference type="PANTHER" id="PTHR30346">
    <property type="entry name" value="TRANSCRIPTIONAL DUAL REGULATOR HCAR-RELATED"/>
    <property type="match status" value="1"/>
</dbReference>
<dbReference type="SUPFAM" id="SSF53850">
    <property type="entry name" value="Periplasmic binding protein-like II"/>
    <property type="match status" value="1"/>
</dbReference>
<dbReference type="Gene3D" id="3.40.190.290">
    <property type="match status" value="1"/>
</dbReference>
<evidence type="ECO:0000313" key="6">
    <source>
        <dbReference type="EMBL" id="WAA08752.1"/>
    </source>
</evidence>
<dbReference type="GO" id="GO:0003677">
    <property type="term" value="F:DNA binding"/>
    <property type="evidence" value="ECO:0007669"/>
    <property type="project" value="UniProtKB-KW"/>
</dbReference>
<dbReference type="GO" id="GO:0003700">
    <property type="term" value="F:DNA-binding transcription factor activity"/>
    <property type="evidence" value="ECO:0007669"/>
    <property type="project" value="InterPro"/>
</dbReference>
<keyword evidence="7" id="KW-1185">Reference proteome</keyword>
<keyword evidence="3" id="KW-0238">DNA-binding</keyword>
<dbReference type="PROSITE" id="PS50931">
    <property type="entry name" value="HTH_LYSR"/>
    <property type="match status" value="1"/>
</dbReference>
<keyword evidence="2" id="KW-0805">Transcription regulation</keyword>
<name>A0A9E8LSL0_9BACI</name>
<dbReference type="EMBL" id="CP106878">
    <property type="protein sequence ID" value="WAA08752.1"/>
    <property type="molecule type" value="Genomic_DNA"/>
</dbReference>
<dbReference type="FunFam" id="1.10.10.10:FF:000001">
    <property type="entry name" value="LysR family transcriptional regulator"/>
    <property type="match status" value="1"/>
</dbReference>
<feature type="domain" description="HTH lysR-type" evidence="5">
    <location>
        <begin position="1"/>
        <end position="58"/>
    </location>
</feature>
<evidence type="ECO:0000256" key="2">
    <source>
        <dbReference type="ARBA" id="ARBA00023015"/>
    </source>
</evidence>
<evidence type="ECO:0000313" key="7">
    <source>
        <dbReference type="Proteomes" id="UP001164718"/>
    </source>
</evidence>
<dbReference type="Gene3D" id="1.10.10.10">
    <property type="entry name" value="Winged helix-like DNA-binding domain superfamily/Winged helix DNA-binding domain"/>
    <property type="match status" value="1"/>
</dbReference>
<dbReference type="CDD" id="cd08434">
    <property type="entry name" value="PBP2_GltC_like"/>
    <property type="match status" value="1"/>
</dbReference>
<reference evidence="6" key="1">
    <citation type="submission" date="2022-09" db="EMBL/GenBank/DDBJ databases">
        <title>Complete Genomes of Fervidibacillus albus and Fervidibacillus halotolerans isolated from tidal flat sediments.</title>
        <authorList>
            <person name="Kwon K.K."/>
            <person name="Yang S.-H."/>
            <person name="Park M.J."/>
            <person name="Oh H.-M."/>
        </authorList>
    </citation>
    <scope>NUCLEOTIDE SEQUENCE</scope>
    <source>
        <strain evidence="6">MEBiC13591</strain>
    </source>
</reference>
<proteinExistence type="inferred from homology"/>
<keyword evidence="4" id="KW-0804">Transcription</keyword>